<sequence>MSRARRIAKELQAVQDDPQAGIDLEVINDADISHLKGYFDGPSGTPYEGGRYQVDIEIPQDYPFKPPKMKFDTKVYHPNISSQTGAICLDILKDKWSPVLTLKASLISLQSLLTTPEPTNPQDAEVAKHYLSDRKGFDNTAKYWAKVYAGADGGASGTAAASKPVDVFEQYGIDRESVKAIENMGFTQERIIEVMRRTGIKKIGPGAQEGAEDRLLEELLK</sequence>
<feature type="domain" description="UBC core" evidence="7">
    <location>
        <begin position="2"/>
        <end position="150"/>
    </location>
</feature>
<keyword evidence="4 6" id="KW-0067">ATP-binding</keyword>
<dbReference type="PROSITE" id="PS50127">
    <property type="entry name" value="UBC_2"/>
    <property type="match status" value="1"/>
</dbReference>
<dbReference type="InterPro" id="IPR000608">
    <property type="entry name" value="UBC"/>
</dbReference>
<protein>
    <submittedName>
        <fullName evidence="8">Ubiquitin-conjugating enzyme/RWD-like protein</fullName>
    </submittedName>
</protein>
<evidence type="ECO:0000256" key="6">
    <source>
        <dbReference type="RuleBase" id="RU362109"/>
    </source>
</evidence>
<dbReference type="EMBL" id="JBBJBU010000008">
    <property type="protein sequence ID" value="KAK7204344.1"/>
    <property type="molecule type" value="Genomic_DNA"/>
</dbReference>
<keyword evidence="9" id="KW-1185">Reference proteome</keyword>
<dbReference type="PANTHER" id="PTHR24068">
    <property type="entry name" value="UBIQUITIN-CONJUGATING ENZYME E2"/>
    <property type="match status" value="1"/>
</dbReference>
<dbReference type="CDD" id="cd23800">
    <property type="entry name" value="UBCc_UBE2K"/>
    <property type="match status" value="1"/>
</dbReference>
<keyword evidence="3 6" id="KW-0833">Ubl conjugation pathway</keyword>
<dbReference type="Gene3D" id="3.10.110.10">
    <property type="entry name" value="Ubiquitin Conjugating Enzyme"/>
    <property type="match status" value="1"/>
</dbReference>
<accession>A0ABR1F3C6</accession>
<dbReference type="CDD" id="cd14311">
    <property type="entry name" value="UBA_II_E2_UBC1"/>
    <property type="match status" value="1"/>
</dbReference>
<reference evidence="8 9" key="1">
    <citation type="submission" date="2024-03" db="EMBL/GenBank/DDBJ databases">
        <title>Genome-scale model development and genomic sequencing of the oleaginous clade Lipomyces.</title>
        <authorList>
            <consortium name="Lawrence Berkeley National Laboratory"/>
            <person name="Czajka J.J."/>
            <person name="Han Y."/>
            <person name="Kim J."/>
            <person name="Mondo S.J."/>
            <person name="Hofstad B.A."/>
            <person name="Robles A."/>
            <person name="Haridas S."/>
            <person name="Riley R."/>
            <person name="LaButti K."/>
            <person name="Pangilinan J."/>
            <person name="Andreopoulos W."/>
            <person name="Lipzen A."/>
            <person name="Yan J."/>
            <person name="Wang M."/>
            <person name="Ng V."/>
            <person name="Grigoriev I.V."/>
            <person name="Spatafora J.W."/>
            <person name="Magnuson J.K."/>
            <person name="Baker S.E."/>
            <person name="Pomraning K.R."/>
        </authorList>
    </citation>
    <scope>NUCLEOTIDE SEQUENCE [LARGE SCALE GENOMIC DNA]</scope>
    <source>
        <strain evidence="8 9">Phaff 52-87</strain>
    </source>
</reference>
<dbReference type="SUPFAM" id="SSF54495">
    <property type="entry name" value="UBC-like"/>
    <property type="match status" value="1"/>
</dbReference>
<dbReference type="SMART" id="SM00212">
    <property type="entry name" value="UBCc"/>
    <property type="match status" value="1"/>
</dbReference>
<name>A0ABR1F3C6_9ASCO</name>
<proteinExistence type="inferred from homology"/>
<evidence type="ECO:0000313" key="8">
    <source>
        <dbReference type="EMBL" id="KAK7204344.1"/>
    </source>
</evidence>
<dbReference type="PROSITE" id="PS00183">
    <property type="entry name" value="UBC_1"/>
    <property type="match status" value="1"/>
</dbReference>
<dbReference type="Pfam" id="PF09288">
    <property type="entry name" value="UBA_3"/>
    <property type="match status" value="1"/>
</dbReference>
<dbReference type="InterPro" id="IPR015368">
    <property type="entry name" value="UBA_C_fun"/>
</dbReference>
<evidence type="ECO:0000256" key="4">
    <source>
        <dbReference type="ARBA" id="ARBA00022840"/>
    </source>
</evidence>
<dbReference type="InterPro" id="IPR023313">
    <property type="entry name" value="UBQ-conjugating_AS"/>
</dbReference>
<dbReference type="Gene3D" id="1.10.8.10">
    <property type="entry name" value="DNA helicase RuvA subunit, C-terminal domain"/>
    <property type="match status" value="1"/>
</dbReference>
<gene>
    <name evidence="8" type="ORF">BZA70DRAFT_280539</name>
</gene>
<dbReference type="RefSeq" id="XP_064767377.1">
    <property type="nucleotide sequence ID" value="XM_064912976.1"/>
</dbReference>
<comment type="caution">
    <text evidence="8">The sequence shown here is derived from an EMBL/GenBank/DDBJ whole genome shotgun (WGS) entry which is preliminary data.</text>
</comment>
<dbReference type="Pfam" id="PF00179">
    <property type="entry name" value="UQ_con"/>
    <property type="match status" value="1"/>
</dbReference>
<dbReference type="SUPFAM" id="SSF46934">
    <property type="entry name" value="UBA-like"/>
    <property type="match status" value="1"/>
</dbReference>
<evidence type="ECO:0000256" key="2">
    <source>
        <dbReference type="ARBA" id="ARBA00022741"/>
    </source>
</evidence>
<evidence type="ECO:0000259" key="7">
    <source>
        <dbReference type="PROSITE" id="PS50127"/>
    </source>
</evidence>
<dbReference type="InterPro" id="IPR016135">
    <property type="entry name" value="UBQ-conjugating_enzyme/RWD"/>
</dbReference>
<organism evidence="8 9">
    <name type="scientific">Myxozyma melibiosi</name>
    <dbReference type="NCBI Taxonomy" id="54550"/>
    <lineage>
        <taxon>Eukaryota</taxon>
        <taxon>Fungi</taxon>
        <taxon>Dikarya</taxon>
        <taxon>Ascomycota</taxon>
        <taxon>Saccharomycotina</taxon>
        <taxon>Lipomycetes</taxon>
        <taxon>Lipomycetales</taxon>
        <taxon>Lipomycetaceae</taxon>
        <taxon>Myxozyma</taxon>
    </lineage>
</organism>
<evidence type="ECO:0000256" key="3">
    <source>
        <dbReference type="ARBA" id="ARBA00022786"/>
    </source>
</evidence>
<evidence type="ECO:0000256" key="5">
    <source>
        <dbReference type="PROSITE-ProRule" id="PRU10133"/>
    </source>
</evidence>
<comment type="similarity">
    <text evidence="6">Belongs to the ubiquitin-conjugating enzyme family.</text>
</comment>
<evidence type="ECO:0000313" key="9">
    <source>
        <dbReference type="Proteomes" id="UP001498771"/>
    </source>
</evidence>
<feature type="active site" description="Glycyl thioester intermediate" evidence="5">
    <location>
        <position position="88"/>
    </location>
</feature>
<keyword evidence="1" id="KW-0808">Transferase</keyword>
<dbReference type="Proteomes" id="UP001498771">
    <property type="component" value="Unassembled WGS sequence"/>
</dbReference>
<dbReference type="GeneID" id="90038488"/>
<evidence type="ECO:0000256" key="1">
    <source>
        <dbReference type="ARBA" id="ARBA00022679"/>
    </source>
</evidence>
<dbReference type="InterPro" id="IPR009060">
    <property type="entry name" value="UBA-like_sf"/>
</dbReference>
<keyword evidence="2 6" id="KW-0547">Nucleotide-binding</keyword>